<evidence type="ECO:0000313" key="4">
    <source>
        <dbReference type="EMBL" id="ACY16180.1"/>
    </source>
</evidence>
<organism evidence="4 5">
    <name type="scientific">Haliangium ochraceum (strain DSM 14365 / JCM 11303 / SMP-2)</name>
    <dbReference type="NCBI Taxonomy" id="502025"/>
    <lineage>
        <taxon>Bacteria</taxon>
        <taxon>Pseudomonadati</taxon>
        <taxon>Myxococcota</taxon>
        <taxon>Polyangia</taxon>
        <taxon>Haliangiales</taxon>
        <taxon>Kofleriaceae</taxon>
        <taxon>Haliangium</taxon>
    </lineage>
</organism>
<feature type="compositionally biased region" description="Acidic residues" evidence="1">
    <location>
        <begin position="713"/>
        <end position="727"/>
    </location>
</feature>
<dbReference type="RefSeq" id="WP_012828779.1">
    <property type="nucleotide sequence ID" value="NC_013440.1"/>
</dbReference>
<feature type="transmembrane region" description="Helical" evidence="2">
    <location>
        <begin position="120"/>
        <end position="139"/>
    </location>
</feature>
<dbReference type="Proteomes" id="UP000001880">
    <property type="component" value="Chromosome"/>
</dbReference>
<feature type="compositionally biased region" description="Low complexity" evidence="1">
    <location>
        <begin position="666"/>
        <end position="686"/>
    </location>
</feature>
<feature type="compositionally biased region" description="Basic and acidic residues" evidence="1">
    <location>
        <begin position="872"/>
        <end position="892"/>
    </location>
</feature>
<feature type="compositionally biased region" description="Basic and acidic residues" evidence="1">
    <location>
        <begin position="537"/>
        <end position="552"/>
    </location>
</feature>
<feature type="transmembrane region" description="Helical" evidence="2">
    <location>
        <begin position="176"/>
        <end position="194"/>
    </location>
</feature>
<evidence type="ECO:0000256" key="1">
    <source>
        <dbReference type="SAM" id="MobiDB-lite"/>
    </source>
</evidence>
<feature type="compositionally biased region" description="Low complexity" evidence="1">
    <location>
        <begin position="745"/>
        <end position="759"/>
    </location>
</feature>
<keyword evidence="2" id="KW-1133">Transmembrane helix</keyword>
<dbReference type="NCBIfam" id="TIGR00277">
    <property type="entry name" value="HDIG"/>
    <property type="match status" value="1"/>
</dbReference>
<keyword evidence="2" id="KW-0472">Membrane</keyword>
<dbReference type="PANTHER" id="PTHR36442">
    <property type="entry name" value="CYCLIC-DI-AMP PHOSPHODIESTERASE PGPH"/>
    <property type="match status" value="1"/>
</dbReference>
<protein>
    <submittedName>
        <fullName evidence="4">Metal dependent phosphohydrolase</fullName>
    </submittedName>
</protein>
<feature type="transmembrane region" description="Helical" evidence="2">
    <location>
        <begin position="201"/>
        <end position="222"/>
    </location>
</feature>
<dbReference type="EMBL" id="CP001804">
    <property type="protein sequence ID" value="ACY16180.1"/>
    <property type="molecule type" value="Genomic_DNA"/>
</dbReference>
<dbReference type="InterPro" id="IPR003607">
    <property type="entry name" value="HD/PDEase_dom"/>
</dbReference>
<feature type="transmembrane region" description="Helical" evidence="2">
    <location>
        <begin position="27"/>
        <end position="49"/>
    </location>
</feature>
<evidence type="ECO:0000259" key="3">
    <source>
        <dbReference type="SMART" id="SM00471"/>
    </source>
</evidence>
<dbReference type="SMART" id="SM00471">
    <property type="entry name" value="HDc"/>
    <property type="match status" value="1"/>
</dbReference>
<feature type="compositionally biased region" description="Low complexity" evidence="1">
    <location>
        <begin position="553"/>
        <end position="584"/>
    </location>
</feature>
<proteinExistence type="predicted"/>
<dbReference type="HOGENOM" id="CLU_307323_0_0_7"/>
<gene>
    <name evidence="4" type="ordered locus">Hoch_3679</name>
</gene>
<feature type="domain" description="HD/PDEase" evidence="3">
    <location>
        <begin position="331"/>
        <end position="489"/>
    </location>
</feature>
<keyword evidence="4" id="KW-0378">Hydrolase</keyword>
<dbReference type="InterPro" id="IPR011621">
    <property type="entry name" value="Metal-dep_PHydrolase_7TM_intra"/>
</dbReference>
<dbReference type="STRING" id="502025.Hoch_3679"/>
<evidence type="ECO:0000256" key="2">
    <source>
        <dbReference type="SAM" id="Phobius"/>
    </source>
</evidence>
<feature type="transmembrane region" description="Helical" evidence="2">
    <location>
        <begin position="281"/>
        <end position="302"/>
    </location>
</feature>
<dbReference type="Pfam" id="PF07698">
    <property type="entry name" value="7TM-7TMR_HD"/>
    <property type="match status" value="1"/>
</dbReference>
<feature type="region of interest" description="Disordered" evidence="1">
    <location>
        <begin position="666"/>
        <end position="804"/>
    </location>
</feature>
<dbReference type="eggNOG" id="COG1480">
    <property type="taxonomic scope" value="Bacteria"/>
</dbReference>
<dbReference type="Gene3D" id="1.10.3210.10">
    <property type="entry name" value="Hypothetical protein af1432"/>
    <property type="match status" value="1"/>
</dbReference>
<dbReference type="CDD" id="cd00077">
    <property type="entry name" value="HDc"/>
    <property type="match status" value="1"/>
</dbReference>
<dbReference type="InterPro" id="IPR006675">
    <property type="entry name" value="HDIG_dom"/>
</dbReference>
<feature type="compositionally biased region" description="Low complexity" evidence="1">
    <location>
        <begin position="917"/>
        <end position="947"/>
    </location>
</feature>
<accession>D0LXD8</accession>
<dbReference type="SUPFAM" id="SSF109604">
    <property type="entry name" value="HD-domain/PDEase-like"/>
    <property type="match status" value="1"/>
</dbReference>
<name>D0LXD8_HALO1</name>
<dbReference type="Pfam" id="PF01966">
    <property type="entry name" value="HD"/>
    <property type="match status" value="1"/>
</dbReference>
<sequence>MSETERNDEMRATRSQLAKVIRRRHTVGLALAIFMSLAFAAVTAPLVAIDLLLPTTGAVSFEVGKPAPITVRVPRFSGFSDGSVELSPGVLVSRGTIVDREDYQNLQVLRANGPDSWTAVGGYFVLLLAVALMFTIHLRRSHRGRLLATQAYTMLLLLGCTILAEIALLFSSMSVFLVPVACLAIVATVVVDVSAGIASGFLASVLIGLLVPFDLGVVLVLVLQTTTASLVVGEGRPRNRRIFAAGLIGGVCAAIGYIVLCYLTTKHSPFAELASPTRSPLAATVAGGVLSGLLAIPLKPLYQYLRGDITQSKLVELEDLSNPLLRQIATNSPGTWQHSLAMANMAEIAANAIGADGRLVRVGAYYHDLGKSLQPKYFIENLEAGETSPHDRLPPDVSCDAIFAHVTEGIRVARKNRLPERIIDFMYMHHGDGLLEYFWAKCRESGNPKGLVEDDFRYPGVPPQSRETAILAIVDAVEAASRTLKKPDERAIESLVQRIVYGKLHLGQLDQSGLSMSDLRKISDSLRETIKHAHHGRIEYPWQREERKKKAAEAAAAKGLAAPADTDTDVAAEPAAAAPPAAASAPPPVSATQRIIQEPRLDSLDVPRPYWQGRRRSSQEPVLATAPTEELAPPPAKPQRARADSDDIGHSATLDIEIVAADADADASPAAAANNGAKAAAAGAGADEAETASDYPYLESASQSMSALPMAAEPDDEGDDNAVDEGGDTTGAAPPSQAPTLSLLTAEPDIDTAAAAATPAPAPSQPAAPEEVRAPLPASVTPRAPADIEAASGDDEALAQVHAAERAERAAVLVAAALAHGAPDDDDDDPAAGDGNRDGAEGAASNATPIPMGTSVTGPPPATRTRPVARLRARDSGIRDSGIRDSGARDKPLGSTKLGFPGAAQAIEEVAAGRPSGEAGAADEPAEGAAAARPETSEGASEGAAEAGAEERIDLPPSARAK</sequence>
<feature type="region of interest" description="Disordered" evidence="1">
    <location>
        <begin position="818"/>
        <end position="962"/>
    </location>
</feature>
<keyword evidence="2" id="KW-0812">Transmembrane</keyword>
<dbReference type="OrthoDB" id="9806952at2"/>
<reference evidence="4 5" key="1">
    <citation type="journal article" date="2010" name="Stand. Genomic Sci.">
        <title>Complete genome sequence of Haliangium ochraceum type strain (SMP-2).</title>
        <authorList>
            <consortium name="US DOE Joint Genome Institute (JGI-PGF)"/>
            <person name="Ivanova N."/>
            <person name="Daum C."/>
            <person name="Lang E."/>
            <person name="Abt B."/>
            <person name="Kopitz M."/>
            <person name="Saunders E."/>
            <person name="Lapidus A."/>
            <person name="Lucas S."/>
            <person name="Glavina Del Rio T."/>
            <person name="Nolan M."/>
            <person name="Tice H."/>
            <person name="Copeland A."/>
            <person name="Cheng J.F."/>
            <person name="Chen F."/>
            <person name="Bruce D."/>
            <person name="Goodwin L."/>
            <person name="Pitluck S."/>
            <person name="Mavromatis K."/>
            <person name="Pati A."/>
            <person name="Mikhailova N."/>
            <person name="Chen A."/>
            <person name="Palaniappan K."/>
            <person name="Land M."/>
            <person name="Hauser L."/>
            <person name="Chang Y.J."/>
            <person name="Jeffries C.D."/>
            <person name="Detter J.C."/>
            <person name="Brettin T."/>
            <person name="Rohde M."/>
            <person name="Goker M."/>
            <person name="Bristow J."/>
            <person name="Markowitz V."/>
            <person name="Eisen J.A."/>
            <person name="Hugenholtz P."/>
            <person name="Kyrpides N.C."/>
            <person name="Klenk H.P."/>
        </authorList>
    </citation>
    <scope>NUCLEOTIDE SEQUENCE [LARGE SCALE GENOMIC DNA]</scope>
    <source>
        <strain evidence="5">DSM 14365 / CIP 107738 / JCM 11303 / AJ 13395 / SMP-2</strain>
    </source>
</reference>
<dbReference type="AlphaFoldDB" id="D0LXD8"/>
<evidence type="ECO:0000313" key="5">
    <source>
        <dbReference type="Proteomes" id="UP000001880"/>
    </source>
</evidence>
<dbReference type="InterPro" id="IPR052722">
    <property type="entry name" value="PgpH_phosphodiesterase"/>
</dbReference>
<feature type="transmembrane region" description="Helical" evidence="2">
    <location>
        <begin position="151"/>
        <end position="170"/>
    </location>
</feature>
<dbReference type="KEGG" id="hoh:Hoch_3679"/>
<dbReference type="InterPro" id="IPR006674">
    <property type="entry name" value="HD_domain"/>
</dbReference>
<dbReference type="PANTHER" id="PTHR36442:SF1">
    <property type="entry name" value="CYCLIC-DI-AMP PHOSPHODIESTERASE PGPH"/>
    <property type="match status" value="1"/>
</dbReference>
<keyword evidence="5" id="KW-1185">Reference proteome</keyword>
<dbReference type="GO" id="GO:0016787">
    <property type="term" value="F:hydrolase activity"/>
    <property type="evidence" value="ECO:0007669"/>
    <property type="project" value="UniProtKB-KW"/>
</dbReference>
<feature type="region of interest" description="Disordered" evidence="1">
    <location>
        <begin position="537"/>
        <end position="649"/>
    </location>
</feature>
<feature type="transmembrane region" description="Helical" evidence="2">
    <location>
        <begin position="242"/>
        <end position="260"/>
    </location>
</feature>